<evidence type="ECO:0000256" key="4">
    <source>
        <dbReference type="ARBA" id="ARBA00022898"/>
    </source>
</evidence>
<organism evidence="12 13">
    <name type="scientific">Crateriforma conspicua</name>
    <dbReference type="NCBI Taxonomy" id="2527996"/>
    <lineage>
        <taxon>Bacteria</taxon>
        <taxon>Pseudomonadati</taxon>
        <taxon>Planctomycetota</taxon>
        <taxon>Planctomycetia</taxon>
        <taxon>Planctomycetales</taxon>
        <taxon>Planctomycetaceae</taxon>
        <taxon>Crateriforma</taxon>
    </lineage>
</organism>
<comment type="catalytic activity">
    <reaction evidence="7">
        <text>(2-aminoethyl)phosphonate + pyruvate = phosphonoacetaldehyde + L-alanine</text>
        <dbReference type="Rhea" id="RHEA:17021"/>
        <dbReference type="ChEBI" id="CHEBI:15361"/>
        <dbReference type="ChEBI" id="CHEBI:57418"/>
        <dbReference type="ChEBI" id="CHEBI:57972"/>
        <dbReference type="ChEBI" id="CHEBI:58383"/>
        <dbReference type="EC" id="2.6.1.37"/>
    </reaction>
</comment>
<evidence type="ECO:0000256" key="5">
    <source>
        <dbReference type="ARBA" id="ARBA00023317"/>
    </source>
</evidence>
<dbReference type="NCBIfam" id="TIGR02326">
    <property type="entry name" value="transamin_PhnW"/>
    <property type="match status" value="1"/>
</dbReference>
<dbReference type="PANTHER" id="PTHR42778">
    <property type="entry name" value="2-AMINOETHYLPHOSPHONATE--PYRUVATE TRANSAMINASE"/>
    <property type="match status" value="1"/>
</dbReference>
<dbReference type="InterPro" id="IPR015424">
    <property type="entry name" value="PyrdxlP-dep_Trfase"/>
</dbReference>
<dbReference type="InterPro" id="IPR000192">
    <property type="entry name" value="Aminotrans_V_dom"/>
</dbReference>
<dbReference type="GO" id="GO:0019700">
    <property type="term" value="P:organic phosphonate catabolic process"/>
    <property type="evidence" value="ECO:0007669"/>
    <property type="project" value="UniProtKB-UniRule"/>
</dbReference>
<feature type="binding site" evidence="9">
    <location>
        <position position="340"/>
    </location>
    <ligand>
        <name>substrate</name>
    </ligand>
</feature>
<dbReference type="RefSeq" id="WP_145300167.1">
    <property type="nucleotide sequence ID" value="NZ_CP036319.1"/>
</dbReference>
<dbReference type="InterPro" id="IPR015421">
    <property type="entry name" value="PyrdxlP-dep_Trfase_major"/>
</dbReference>
<protein>
    <recommendedName>
        <fullName evidence="6 8">2-aminoethylphosphonate--pyruvate transaminase</fullName>
        <ecNumber evidence="6 8">2.6.1.37</ecNumber>
    </recommendedName>
</protein>
<dbReference type="HAMAP" id="MF_01376">
    <property type="entry name" value="PhnW_aminotrans_5"/>
    <property type="match status" value="1"/>
</dbReference>
<proteinExistence type="inferred from homology"/>
<evidence type="ECO:0000256" key="1">
    <source>
        <dbReference type="ARBA" id="ARBA00001933"/>
    </source>
</evidence>
<dbReference type="InterPro" id="IPR015422">
    <property type="entry name" value="PyrdxlP-dep_Trfase_small"/>
</dbReference>
<evidence type="ECO:0000256" key="8">
    <source>
        <dbReference type="NCBIfam" id="TIGR02326"/>
    </source>
</evidence>
<evidence type="ECO:0000256" key="3">
    <source>
        <dbReference type="ARBA" id="ARBA00022679"/>
    </source>
</evidence>
<name>A0A5C5Y206_9PLAN</name>
<evidence type="ECO:0000256" key="10">
    <source>
        <dbReference type="PIRSR" id="PIRSR000524-50"/>
    </source>
</evidence>
<keyword evidence="3 12" id="KW-0808">Transferase</keyword>
<dbReference type="GO" id="GO:0047304">
    <property type="term" value="F:2-aminoethylphosphonate-pyruvate transaminase activity"/>
    <property type="evidence" value="ECO:0007669"/>
    <property type="project" value="UniProtKB-UniRule"/>
</dbReference>
<dbReference type="NCBIfam" id="TIGR03301">
    <property type="entry name" value="PhnW-AepZ"/>
    <property type="match status" value="1"/>
</dbReference>
<dbReference type="SUPFAM" id="SSF53383">
    <property type="entry name" value="PLP-dependent transferases"/>
    <property type="match status" value="1"/>
</dbReference>
<feature type="modified residue" description="N6-(pyridoxal phosphate)lysine" evidence="10">
    <location>
        <position position="194"/>
    </location>
</feature>
<evidence type="ECO:0000256" key="7">
    <source>
        <dbReference type="ARBA" id="ARBA00049460"/>
    </source>
</evidence>
<dbReference type="EMBL" id="SJPL01000001">
    <property type="protein sequence ID" value="TWT69806.1"/>
    <property type="molecule type" value="Genomic_DNA"/>
</dbReference>
<feature type="domain" description="Aminotransferase class V" evidence="11">
    <location>
        <begin position="32"/>
        <end position="324"/>
    </location>
</feature>
<evidence type="ECO:0000256" key="9">
    <source>
        <dbReference type="PIRSR" id="PIRSR000524-1"/>
    </source>
</evidence>
<keyword evidence="13" id="KW-1185">Reference proteome</keyword>
<keyword evidence="4 10" id="KW-0663">Pyridoxal phosphate</keyword>
<keyword evidence="5 12" id="KW-0670">Pyruvate</keyword>
<dbReference type="PANTHER" id="PTHR42778:SF1">
    <property type="entry name" value="2-AMINOETHYLPHOSPHONATE--PYRUVATE TRANSAMINASE"/>
    <property type="match status" value="1"/>
</dbReference>
<dbReference type="PIRSF" id="PIRSF000524">
    <property type="entry name" value="SPT"/>
    <property type="match status" value="1"/>
</dbReference>
<dbReference type="InterPro" id="IPR012703">
    <property type="entry name" value="NH2EtPonate_pyrv_transaminase"/>
</dbReference>
<dbReference type="InterPro" id="IPR024169">
    <property type="entry name" value="SP_NH2Trfase/AEP_transaminase"/>
</dbReference>
<keyword evidence="2 12" id="KW-0032">Aminotransferase</keyword>
<evidence type="ECO:0000256" key="2">
    <source>
        <dbReference type="ARBA" id="ARBA00022576"/>
    </source>
</evidence>
<dbReference type="NCBIfam" id="NF010006">
    <property type="entry name" value="PRK13479.1"/>
    <property type="match status" value="1"/>
</dbReference>
<dbReference type="Gene3D" id="3.40.640.10">
    <property type="entry name" value="Type I PLP-dependent aspartate aminotransferase-like (Major domain)"/>
    <property type="match status" value="1"/>
</dbReference>
<dbReference type="Gene3D" id="3.90.1150.10">
    <property type="entry name" value="Aspartate Aminotransferase, domain 1"/>
    <property type="match status" value="1"/>
</dbReference>
<dbReference type="AlphaFoldDB" id="A0A5C5Y206"/>
<dbReference type="EC" id="2.6.1.37" evidence="6 8"/>
<accession>A0A5C5Y206</accession>
<dbReference type="Proteomes" id="UP000317238">
    <property type="component" value="Unassembled WGS sequence"/>
</dbReference>
<dbReference type="OrthoDB" id="389074at2"/>
<comment type="caution">
    <text evidence="12">The sequence shown here is derived from an EMBL/GenBank/DDBJ whole genome shotgun (WGS) entry which is preliminary data.</text>
</comment>
<dbReference type="Pfam" id="PF00266">
    <property type="entry name" value="Aminotran_5"/>
    <property type="match status" value="1"/>
</dbReference>
<comment type="cofactor">
    <cofactor evidence="1 10">
        <name>pyridoxal 5'-phosphate</name>
        <dbReference type="ChEBI" id="CHEBI:597326"/>
    </cofactor>
</comment>
<evidence type="ECO:0000313" key="13">
    <source>
        <dbReference type="Proteomes" id="UP000317238"/>
    </source>
</evidence>
<gene>
    <name evidence="12" type="primary">phnW</name>
    <name evidence="12" type="ORF">Pan14r_21000</name>
</gene>
<evidence type="ECO:0000259" key="11">
    <source>
        <dbReference type="Pfam" id="PF00266"/>
    </source>
</evidence>
<reference evidence="12 13" key="1">
    <citation type="submission" date="2019-02" db="EMBL/GenBank/DDBJ databases">
        <title>Deep-cultivation of Planctomycetes and their phenomic and genomic characterization uncovers novel biology.</title>
        <authorList>
            <person name="Wiegand S."/>
            <person name="Jogler M."/>
            <person name="Boedeker C."/>
            <person name="Pinto D."/>
            <person name="Vollmers J."/>
            <person name="Rivas-Marin E."/>
            <person name="Kohn T."/>
            <person name="Peeters S.H."/>
            <person name="Heuer A."/>
            <person name="Rast P."/>
            <person name="Oberbeckmann S."/>
            <person name="Bunk B."/>
            <person name="Jeske O."/>
            <person name="Meyerdierks A."/>
            <person name="Storesund J.E."/>
            <person name="Kallscheuer N."/>
            <person name="Luecker S."/>
            <person name="Lage O.M."/>
            <person name="Pohl T."/>
            <person name="Merkel B.J."/>
            <person name="Hornburger P."/>
            <person name="Mueller R.-W."/>
            <person name="Bruemmer F."/>
            <person name="Labrenz M."/>
            <person name="Spormann A.M."/>
            <person name="Op Den Camp H."/>
            <person name="Overmann J."/>
            <person name="Amann R."/>
            <person name="Jetten M.S.M."/>
            <person name="Mascher T."/>
            <person name="Medema M.H."/>
            <person name="Devos D.P."/>
            <person name="Kaster A.-K."/>
            <person name="Ovreas L."/>
            <person name="Rohde M."/>
            <person name="Galperin M.Y."/>
            <person name="Jogler C."/>
        </authorList>
    </citation>
    <scope>NUCLEOTIDE SEQUENCE [LARGE SCALE GENOMIC DNA]</scope>
    <source>
        <strain evidence="12 13">Pan14r</strain>
    </source>
</reference>
<evidence type="ECO:0000313" key="12">
    <source>
        <dbReference type="EMBL" id="TWT69806.1"/>
    </source>
</evidence>
<sequence>MDDDIPYLLLTPGPLTTSRGVRQSMLRDYCTWDADYNQLVADLRNRLVTLAGGGDRYTAVLMQGSGTFSVEATIGSVIPPGGKLLVISNGAYGRRMEQIARRLSIDHSECWLGETQVADPADVRQALQDDPAITHVAIVHCETSTGMLNPIESIGAVCRQMGKVYIVDAMSSFGGIPMSMESVGADFMISSANKCIQGVPGFGFVIADRDRLSETKGWARSLSLDLYDQWSEMESKGGKWRYTSPTHVVRAFVQAMDELDAEGGVAARHQRYSENHRRLVDGVAALGITALLPAAIQSPIITSFLYPDVDGFAFDDFYQALKQRRFVIYPGKVSDAQTFRIGNIGHVFPEDIDQLVAAIAEVIGELTVASSR</sequence>
<evidence type="ECO:0000256" key="6">
    <source>
        <dbReference type="ARBA" id="ARBA00044521"/>
    </source>
</evidence>